<dbReference type="RefSeq" id="XP_066658237.1">
    <property type="nucleotide sequence ID" value="XM_066798985.1"/>
</dbReference>
<reference evidence="2 3" key="1">
    <citation type="submission" date="2024-04" db="EMBL/GenBank/DDBJ databases">
        <title>Phyllosticta paracitricarpa is synonymous to the EU quarantine fungus P. citricarpa based on phylogenomic analyses.</title>
        <authorList>
            <consortium name="Lawrence Berkeley National Laboratory"/>
            <person name="Van ingen-buijs V.A."/>
            <person name="Van westerhoven A.C."/>
            <person name="Haridas S."/>
            <person name="Skiadas P."/>
            <person name="Martin F."/>
            <person name="Groenewald J.Z."/>
            <person name="Crous P.W."/>
            <person name="Seidl M.F."/>
        </authorList>
    </citation>
    <scope>NUCLEOTIDE SEQUENCE [LARGE SCALE GENOMIC DNA]</scope>
    <source>
        <strain evidence="2 3">CPC 17464</strain>
    </source>
</reference>
<dbReference type="Proteomes" id="UP001360953">
    <property type="component" value="Unassembled WGS sequence"/>
</dbReference>
<feature type="non-terminal residue" evidence="2">
    <location>
        <position position="218"/>
    </location>
</feature>
<gene>
    <name evidence="2" type="ORF">J3D65DRAFT_612067</name>
</gene>
<protein>
    <submittedName>
        <fullName evidence="2">Uncharacterized protein</fullName>
    </submittedName>
</protein>
<feature type="region of interest" description="Disordered" evidence="1">
    <location>
        <begin position="181"/>
        <end position="218"/>
    </location>
</feature>
<sequence length="218" mass="24151">MKNTKGKERKKEKRSRGCQLSEMEKQWERRGGQETFDCSLIFHLPTSLLSECCHQLPQPSTRSGSGLSFSPPVHSLDDTHAAVATITHPLYSTNASTQPHRRRSVAHKHPSHHICYLLNHLPVHSFTQCPNNPPITRTYARVPASRSPPRQLSCCPASLPKSRHSSIHAYKHVCLDNTCKATPSHAKPSRGSGRDGAGRATQRAALRGGTGSRSRWTD</sequence>
<organism evidence="2 3">
    <name type="scientific">Phyllosticta citribraziliensis</name>
    <dbReference type="NCBI Taxonomy" id="989973"/>
    <lineage>
        <taxon>Eukaryota</taxon>
        <taxon>Fungi</taxon>
        <taxon>Dikarya</taxon>
        <taxon>Ascomycota</taxon>
        <taxon>Pezizomycotina</taxon>
        <taxon>Dothideomycetes</taxon>
        <taxon>Dothideomycetes incertae sedis</taxon>
        <taxon>Botryosphaeriales</taxon>
        <taxon>Phyllostictaceae</taxon>
        <taxon>Phyllosticta</taxon>
    </lineage>
</organism>
<feature type="region of interest" description="Disordered" evidence="1">
    <location>
        <begin position="1"/>
        <end position="24"/>
    </location>
</feature>
<keyword evidence="3" id="KW-1185">Reference proteome</keyword>
<feature type="compositionally biased region" description="Basic residues" evidence="1">
    <location>
        <begin position="7"/>
        <end position="16"/>
    </location>
</feature>
<evidence type="ECO:0000256" key="1">
    <source>
        <dbReference type="SAM" id="MobiDB-lite"/>
    </source>
</evidence>
<proteinExistence type="predicted"/>
<accession>A0ABR1M2X8</accession>
<dbReference type="GeneID" id="92031891"/>
<evidence type="ECO:0000313" key="3">
    <source>
        <dbReference type="Proteomes" id="UP001360953"/>
    </source>
</evidence>
<comment type="caution">
    <text evidence="2">The sequence shown here is derived from an EMBL/GenBank/DDBJ whole genome shotgun (WGS) entry which is preliminary data.</text>
</comment>
<dbReference type="EMBL" id="JBBPEH010000002">
    <property type="protein sequence ID" value="KAK7541944.1"/>
    <property type="molecule type" value="Genomic_DNA"/>
</dbReference>
<name>A0ABR1M2X8_9PEZI</name>
<evidence type="ECO:0000313" key="2">
    <source>
        <dbReference type="EMBL" id="KAK7541944.1"/>
    </source>
</evidence>